<evidence type="ECO:0000313" key="3">
    <source>
        <dbReference type="EMBL" id="MBO1306678.1"/>
    </source>
</evidence>
<keyword evidence="4" id="KW-1185">Reference proteome</keyword>
<sequence>MLDKPDENLYRVGIFSQMNQVTIKALRHYDEKGLLVPRYVDPENGYRYYSASQLPDLHQIIALRKIGFSLEEIRQVQQGVSKDKLLRLKKKRVLEEIAERTQELSVIESYLADDEELVEYDIIEKSLPEITVASMTLTVKTYGDLMQYMPKMDRELERLDSRYTTPQYCFNRYLDGEYKEENIRVEICEAVTAASKEDTFLSFKVIPKVEKAVCALHQGVYDRLPLSYQGILSFIDQNDYEIADLPRESYIDGMWNKEKPEEWLTEIQIPVRRKDTSQ</sequence>
<dbReference type="SMART" id="SM00422">
    <property type="entry name" value="HTH_MERR"/>
    <property type="match status" value="1"/>
</dbReference>
<dbReference type="Proteomes" id="UP000664601">
    <property type="component" value="Unassembled WGS sequence"/>
</dbReference>
<organism evidence="3 4">
    <name type="scientific">Candidatus Enterococcus moelleringii</name>
    <dbReference type="NCBI Taxonomy" id="2815325"/>
    <lineage>
        <taxon>Bacteria</taxon>
        <taxon>Bacillati</taxon>
        <taxon>Bacillota</taxon>
        <taxon>Bacilli</taxon>
        <taxon>Lactobacillales</taxon>
        <taxon>Enterococcaceae</taxon>
        <taxon>Enterococcus</taxon>
    </lineage>
</organism>
<comment type="caution">
    <text evidence="3">The sequence shown here is derived from an EMBL/GenBank/DDBJ whole genome shotgun (WGS) entry which is preliminary data.</text>
</comment>
<dbReference type="PANTHER" id="PTHR30204">
    <property type="entry name" value="REDOX-CYCLING DRUG-SENSING TRANSCRIPTIONAL ACTIVATOR SOXR"/>
    <property type="match status" value="1"/>
</dbReference>
<dbReference type="InterPro" id="IPR009061">
    <property type="entry name" value="DNA-bd_dom_put_sf"/>
</dbReference>
<dbReference type="InterPro" id="IPR011256">
    <property type="entry name" value="Reg_factor_effector_dom_sf"/>
</dbReference>
<dbReference type="Pfam" id="PF13411">
    <property type="entry name" value="MerR_1"/>
    <property type="match status" value="1"/>
</dbReference>
<dbReference type="RefSeq" id="WP_207673605.1">
    <property type="nucleotide sequence ID" value="NZ_JAFREM010000017.1"/>
</dbReference>
<keyword evidence="1" id="KW-0238">DNA-binding</keyword>
<dbReference type="InterPro" id="IPR000551">
    <property type="entry name" value="MerR-type_HTH_dom"/>
</dbReference>
<evidence type="ECO:0000313" key="4">
    <source>
        <dbReference type="Proteomes" id="UP000664601"/>
    </source>
</evidence>
<dbReference type="SUPFAM" id="SSF55136">
    <property type="entry name" value="Probable bacterial effector-binding domain"/>
    <property type="match status" value="1"/>
</dbReference>
<gene>
    <name evidence="3" type="ORF">JZO70_10925</name>
</gene>
<reference evidence="3 4" key="1">
    <citation type="submission" date="2021-03" db="EMBL/GenBank/DDBJ databases">
        <title>Enterococcal diversity collection.</title>
        <authorList>
            <person name="Gilmore M.S."/>
            <person name="Schwartzman J."/>
            <person name="Van Tyne D."/>
            <person name="Martin M."/>
            <person name="Earl A.M."/>
            <person name="Manson A.L."/>
            <person name="Straub T."/>
            <person name="Salamzade R."/>
            <person name="Saavedra J."/>
            <person name="Lebreton F."/>
            <person name="Prichula J."/>
            <person name="Schaufler K."/>
            <person name="Gaca A."/>
            <person name="Sgardioli B."/>
            <person name="Wagenaar J."/>
            <person name="Strong T."/>
        </authorList>
    </citation>
    <scope>NUCLEOTIDE SEQUENCE [LARGE SCALE GENOMIC DNA]</scope>
    <source>
        <strain evidence="3 4">669A</strain>
    </source>
</reference>
<dbReference type="InterPro" id="IPR010499">
    <property type="entry name" value="AraC_E-bd"/>
</dbReference>
<accession>A0ABS3LCB5</accession>
<dbReference type="Gene3D" id="1.10.1660.10">
    <property type="match status" value="1"/>
</dbReference>
<dbReference type="Gene3D" id="3.20.80.10">
    <property type="entry name" value="Regulatory factor, effector binding domain"/>
    <property type="match status" value="1"/>
</dbReference>
<proteinExistence type="predicted"/>
<name>A0ABS3LCB5_9ENTE</name>
<dbReference type="EMBL" id="JAFREM010000017">
    <property type="protein sequence ID" value="MBO1306678.1"/>
    <property type="molecule type" value="Genomic_DNA"/>
</dbReference>
<dbReference type="Pfam" id="PF06445">
    <property type="entry name" value="GyrI-like"/>
    <property type="match status" value="1"/>
</dbReference>
<dbReference type="InterPro" id="IPR047057">
    <property type="entry name" value="MerR_fam"/>
</dbReference>
<feature type="domain" description="HTH merR-type" evidence="2">
    <location>
        <begin position="9"/>
        <end position="79"/>
    </location>
</feature>
<dbReference type="InterPro" id="IPR029442">
    <property type="entry name" value="GyrI-like"/>
</dbReference>
<dbReference type="PROSITE" id="PS50937">
    <property type="entry name" value="HTH_MERR_2"/>
    <property type="match status" value="1"/>
</dbReference>
<evidence type="ECO:0000259" key="2">
    <source>
        <dbReference type="PROSITE" id="PS50937"/>
    </source>
</evidence>
<dbReference type="PANTHER" id="PTHR30204:SF97">
    <property type="entry name" value="MERR FAMILY REGULATORY PROTEIN"/>
    <property type="match status" value="1"/>
</dbReference>
<evidence type="ECO:0000256" key="1">
    <source>
        <dbReference type="ARBA" id="ARBA00023125"/>
    </source>
</evidence>
<protein>
    <submittedName>
        <fullName evidence="3">MerR family transcriptional regulator</fullName>
    </submittedName>
</protein>
<dbReference type="SMART" id="SM00871">
    <property type="entry name" value="AraC_E_bind"/>
    <property type="match status" value="1"/>
</dbReference>
<dbReference type="SUPFAM" id="SSF46955">
    <property type="entry name" value="Putative DNA-binding domain"/>
    <property type="match status" value="1"/>
</dbReference>